<organism evidence="1 2">
    <name type="scientific">Cedecea neteri</name>
    <dbReference type="NCBI Taxonomy" id="158822"/>
    <lineage>
        <taxon>Bacteria</taxon>
        <taxon>Pseudomonadati</taxon>
        <taxon>Pseudomonadota</taxon>
        <taxon>Gammaproteobacteria</taxon>
        <taxon>Enterobacterales</taxon>
        <taxon>Enterobacteriaceae</taxon>
        <taxon>Cedecea</taxon>
    </lineage>
</organism>
<sequence>MRRMQLVLATNGVLLMWREEGFLYITMGMTLKINQVIKSQGVSKLKNTSRHKVLIY</sequence>
<reference evidence="1 2" key="1">
    <citation type="submission" date="2018-06" db="EMBL/GenBank/DDBJ databases">
        <authorList>
            <consortium name="Pathogen Informatics"/>
            <person name="Doyle S."/>
        </authorList>
    </citation>
    <scope>NUCLEOTIDE SEQUENCE [LARGE SCALE GENOMIC DNA]</scope>
    <source>
        <strain evidence="1 2">NCTC12120</strain>
    </source>
</reference>
<protein>
    <submittedName>
        <fullName evidence="1">Uncharacterized protein</fullName>
    </submittedName>
</protein>
<evidence type="ECO:0000313" key="1">
    <source>
        <dbReference type="EMBL" id="SQC92190.1"/>
    </source>
</evidence>
<dbReference type="Proteomes" id="UP000251197">
    <property type="component" value="Unassembled WGS sequence"/>
</dbReference>
<name>A0A2X3KX86_9ENTR</name>
<dbReference type="AlphaFoldDB" id="A0A2X3KX86"/>
<gene>
    <name evidence="1" type="ORF">NCTC12120_05382</name>
</gene>
<dbReference type="EMBL" id="UAVU01000009">
    <property type="protein sequence ID" value="SQC92190.1"/>
    <property type="molecule type" value="Genomic_DNA"/>
</dbReference>
<evidence type="ECO:0000313" key="2">
    <source>
        <dbReference type="Proteomes" id="UP000251197"/>
    </source>
</evidence>
<proteinExistence type="predicted"/>
<accession>A0A2X3KX86</accession>